<reference evidence="2" key="1">
    <citation type="submission" date="2021-06" db="EMBL/GenBank/DDBJ databases">
        <authorList>
            <person name="Kallberg Y."/>
            <person name="Tangrot J."/>
            <person name="Rosling A."/>
        </authorList>
    </citation>
    <scope>NUCLEOTIDE SEQUENCE</scope>
    <source>
        <strain evidence="2">CL551</strain>
    </source>
</reference>
<evidence type="ECO:0000256" key="1">
    <source>
        <dbReference type="SAM" id="MobiDB-lite"/>
    </source>
</evidence>
<sequence>MILVIPYSDPQVGWGKVTNYRKAWSIPDFSGSFPNWSYLLVRKIYKSINGKVGQVNDRPGKSTDQEDQTSRVGHEQFKFYPDAPKTNKTPEKTIQPSTSFNPSKTPSSPLNLEDIFPLFSSILEIQFIMAHEINYAWQWGELKSKKGQPVTNEIKNIIHKFNRDDIFKSTKYTSQMLFQGFYPRNNQQRVRRPPNPFLIFRTILGLVANDNNVSIGDGISCSVLAGVIWSNATSEEKSRIQMIFKEIKMIHDQKFPNYQYRPERGNATNDRFSNKTARDFENHGVLFTPTSTAVYSQGPQPSYINPLPSPVPSIAVNCPPMPTNNHMLDGLLDITRYY</sequence>
<proteinExistence type="predicted"/>
<dbReference type="InterPro" id="IPR036910">
    <property type="entry name" value="HMG_box_dom_sf"/>
</dbReference>
<feature type="compositionally biased region" description="Basic and acidic residues" evidence="1">
    <location>
        <begin position="58"/>
        <end position="77"/>
    </location>
</feature>
<keyword evidence="3" id="KW-1185">Reference proteome</keyword>
<evidence type="ECO:0000313" key="3">
    <source>
        <dbReference type="Proteomes" id="UP000789342"/>
    </source>
</evidence>
<dbReference type="Proteomes" id="UP000789342">
    <property type="component" value="Unassembled WGS sequence"/>
</dbReference>
<dbReference type="AlphaFoldDB" id="A0A9N9A618"/>
<dbReference type="SUPFAM" id="SSF47095">
    <property type="entry name" value="HMG-box"/>
    <property type="match status" value="1"/>
</dbReference>
<dbReference type="Gene3D" id="1.10.30.10">
    <property type="entry name" value="High mobility group box domain"/>
    <property type="match status" value="1"/>
</dbReference>
<feature type="compositionally biased region" description="Polar residues" evidence="1">
    <location>
        <begin position="92"/>
        <end position="106"/>
    </location>
</feature>
<comment type="caution">
    <text evidence="2">The sequence shown here is derived from an EMBL/GenBank/DDBJ whole genome shotgun (WGS) entry which is preliminary data.</text>
</comment>
<gene>
    <name evidence="2" type="ORF">AMORRO_LOCUS4060</name>
</gene>
<dbReference type="EMBL" id="CAJVPV010002119">
    <property type="protein sequence ID" value="CAG8517991.1"/>
    <property type="molecule type" value="Genomic_DNA"/>
</dbReference>
<accession>A0A9N9A618</accession>
<feature type="region of interest" description="Disordered" evidence="1">
    <location>
        <begin position="52"/>
        <end position="106"/>
    </location>
</feature>
<name>A0A9N9A618_9GLOM</name>
<organism evidence="2 3">
    <name type="scientific">Acaulospora morrowiae</name>
    <dbReference type="NCBI Taxonomy" id="94023"/>
    <lineage>
        <taxon>Eukaryota</taxon>
        <taxon>Fungi</taxon>
        <taxon>Fungi incertae sedis</taxon>
        <taxon>Mucoromycota</taxon>
        <taxon>Glomeromycotina</taxon>
        <taxon>Glomeromycetes</taxon>
        <taxon>Diversisporales</taxon>
        <taxon>Acaulosporaceae</taxon>
        <taxon>Acaulospora</taxon>
    </lineage>
</organism>
<evidence type="ECO:0000313" key="2">
    <source>
        <dbReference type="EMBL" id="CAG8517991.1"/>
    </source>
</evidence>
<dbReference type="OrthoDB" id="6247875at2759"/>
<protein>
    <submittedName>
        <fullName evidence="2">1948_t:CDS:1</fullName>
    </submittedName>
</protein>